<organism evidence="1 2">
    <name type="scientific">Coprinellus micaceus</name>
    <name type="common">Glistening ink-cap mushroom</name>
    <name type="synonym">Coprinus micaceus</name>
    <dbReference type="NCBI Taxonomy" id="71717"/>
    <lineage>
        <taxon>Eukaryota</taxon>
        <taxon>Fungi</taxon>
        <taxon>Dikarya</taxon>
        <taxon>Basidiomycota</taxon>
        <taxon>Agaricomycotina</taxon>
        <taxon>Agaricomycetes</taxon>
        <taxon>Agaricomycetidae</taxon>
        <taxon>Agaricales</taxon>
        <taxon>Agaricineae</taxon>
        <taxon>Psathyrellaceae</taxon>
        <taxon>Coprinellus</taxon>
    </lineage>
</organism>
<sequence>MQDNVHDTGEQKWVGSAQMVHLGKSRGRTTYNNQAGEWKWVGSAQSIHLGKSRDRM</sequence>
<dbReference type="EMBL" id="QPFP01000020">
    <property type="protein sequence ID" value="TEB30986.1"/>
    <property type="molecule type" value="Genomic_DNA"/>
</dbReference>
<dbReference type="Proteomes" id="UP000298030">
    <property type="component" value="Unassembled WGS sequence"/>
</dbReference>
<gene>
    <name evidence="1" type="ORF">FA13DRAFT_1732951</name>
</gene>
<accession>A0A4Y7T9Z2</accession>
<proteinExistence type="predicted"/>
<evidence type="ECO:0000313" key="1">
    <source>
        <dbReference type="EMBL" id="TEB30986.1"/>
    </source>
</evidence>
<name>A0A4Y7T9Z2_COPMI</name>
<evidence type="ECO:0000313" key="2">
    <source>
        <dbReference type="Proteomes" id="UP000298030"/>
    </source>
</evidence>
<protein>
    <submittedName>
        <fullName evidence="1">Uncharacterized protein</fullName>
    </submittedName>
</protein>
<keyword evidence="2" id="KW-1185">Reference proteome</keyword>
<reference evidence="1 2" key="1">
    <citation type="journal article" date="2019" name="Nat. Ecol. Evol.">
        <title>Megaphylogeny resolves global patterns of mushroom evolution.</title>
        <authorList>
            <person name="Varga T."/>
            <person name="Krizsan K."/>
            <person name="Foldi C."/>
            <person name="Dima B."/>
            <person name="Sanchez-Garcia M."/>
            <person name="Sanchez-Ramirez S."/>
            <person name="Szollosi G.J."/>
            <person name="Szarkandi J.G."/>
            <person name="Papp V."/>
            <person name="Albert L."/>
            <person name="Andreopoulos W."/>
            <person name="Angelini C."/>
            <person name="Antonin V."/>
            <person name="Barry K.W."/>
            <person name="Bougher N.L."/>
            <person name="Buchanan P."/>
            <person name="Buyck B."/>
            <person name="Bense V."/>
            <person name="Catcheside P."/>
            <person name="Chovatia M."/>
            <person name="Cooper J."/>
            <person name="Damon W."/>
            <person name="Desjardin D."/>
            <person name="Finy P."/>
            <person name="Geml J."/>
            <person name="Haridas S."/>
            <person name="Hughes K."/>
            <person name="Justo A."/>
            <person name="Karasinski D."/>
            <person name="Kautmanova I."/>
            <person name="Kiss B."/>
            <person name="Kocsube S."/>
            <person name="Kotiranta H."/>
            <person name="LaButti K.M."/>
            <person name="Lechner B.E."/>
            <person name="Liimatainen K."/>
            <person name="Lipzen A."/>
            <person name="Lukacs Z."/>
            <person name="Mihaltcheva S."/>
            <person name="Morgado L.N."/>
            <person name="Niskanen T."/>
            <person name="Noordeloos M.E."/>
            <person name="Ohm R.A."/>
            <person name="Ortiz-Santana B."/>
            <person name="Ovrebo C."/>
            <person name="Racz N."/>
            <person name="Riley R."/>
            <person name="Savchenko A."/>
            <person name="Shiryaev A."/>
            <person name="Soop K."/>
            <person name="Spirin V."/>
            <person name="Szebenyi C."/>
            <person name="Tomsovsky M."/>
            <person name="Tulloss R.E."/>
            <person name="Uehling J."/>
            <person name="Grigoriev I.V."/>
            <person name="Vagvolgyi C."/>
            <person name="Papp T."/>
            <person name="Martin F.M."/>
            <person name="Miettinen O."/>
            <person name="Hibbett D.S."/>
            <person name="Nagy L.G."/>
        </authorList>
    </citation>
    <scope>NUCLEOTIDE SEQUENCE [LARGE SCALE GENOMIC DNA]</scope>
    <source>
        <strain evidence="1 2">FP101781</strain>
    </source>
</reference>
<comment type="caution">
    <text evidence="1">The sequence shown here is derived from an EMBL/GenBank/DDBJ whole genome shotgun (WGS) entry which is preliminary data.</text>
</comment>
<dbReference type="AlphaFoldDB" id="A0A4Y7T9Z2"/>
<feature type="non-terminal residue" evidence="1">
    <location>
        <position position="56"/>
    </location>
</feature>